<dbReference type="Pfam" id="PF13360">
    <property type="entry name" value="PQQ_2"/>
    <property type="match status" value="2"/>
</dbReference>
<dbReference type="Gene3D" id="2.130.10.10">
    <property type="entry name" value="YVTN repeat-like/Quinoprotein amine dehydrogenase"/>
    <property type="match status" value="2"/>
</dbReference>
<feature type="domain" description="Pyrrolo-quinoline quinone repeat" evidence="2">
    <location>
        <begin position="266"/>
        <end position="366"/>
    </location>
</feature>
<sequence length="498" mass="54710">MRLQLFLLGLVGLALLNLRCGQHEPASPQVTAPTPSTEQIETTAPVKTTTPIKTTDPIPFLTPEPQNETIPDDDPAVFVFGSDGPLDTQDGEDAAISIPVGKDGYWSEYRGPGGTGILAGQELPTELGDETNVKWKTAIHDRGWSSPVLNKKQIWLTTATEDGKKMYAVCVDRDTGEIIHDKLVFTNAEPLFCHETNTYASCTPVVTDERAYVHFGRYGTACLDSNTADVLWERRDILYDSFRGPGSSPILWDGKLFFSCDGVDEQFVIALNAETGETVWKKNRDIDYGTDNGDWKKAYCTPVIAQIGGSVQLICPAAVETISYDPQTGKEHWRVRHGGMNAAARPQRVGDKLLILAGDGDQAMIAVQPVPLVDTFPRTPEASITWADGQMVPKRATPLVLNDRIYSASDKGILSCRNAENGEMIWRERVRDVFWGSPVSDGENIFVCGKEGTVLVLSPGDEYDEVNLVTFPEGFWATPAIGDGALYLRSEHHLYCIQ</sequence>
<proteinExistence type="predicted"/>
<dbReference type="SUPFAM" id="SSF50998">
    <property type="entry name" value="Quinoprotein alcohol dehydrogenase-like"/>
    <property type="match status" value="1"/>
</dbReference>
<evidence type="ECO:0000259" key="2">
    <source>
        <dbReference type="Pfam" id="PF13360"/>
    </source>
</evidence>
<dbReference type="PANTHER" id="PTHR34512">
    <property type="entry name" value="CELL SURFACE PROTEIN"/>
    <property type="match status" value="1"/>
</dbReference>
<reference evidence="3 4" key="1">
    <citation type="submission" date="2019-02" db="EMBL/GenBank/DDBJ databases">
        <title>Deep-cultivation of Planctomycetes and their phenomic and genomic characterization uncovers novel biology.</title>
        <authorList>
            <person name="Wiegand S."/>
            <person name="Jogler M."/>
            <person name="Boedeker C."/>
            <person name="Pinto D."/>
            <person name="Vollmers J."/>
            <person name="Rivas-Marin E."/>
            <person name="Kohn T."/>
            <person name="Peeters S.H."/>
            <person name="Heuer A."/>
            <person name="Rast P."/>
            <person name="Oberbeckmann S."/>
            <person name="Bunk B."/>
            <person name="Jeske O."/>
            <person name="Meyerdierks A."/>
            <person name="Storesund J.E."/>
            <person name="Kallscheuer N."/>
            <person name="Luecker S."/>
            <person name="Lage O.M."/>
            <person name="Pohl T."/>
            <person name="Merkel B.J."/>
            <person name="Hornburger P."/>
            <person name="Mueller R.-W."/>
            <person name="Bruemmer F."/>
            <person name="Labrenz M."/>
            <person name="Spormann A.M."/>
            <person name="Op den Camp H."/>
            <person name="Overmann J."/>
            <person name="Amann R."/>
            <person name="Jetten M.S.M."/>
            <person name="Mascher T."/>
            <person name="Medema M.H."/>
            <person name="Devos D.P."/>
            <person name="Kaster A.-K."/>
            <person name="Ovreas L."/>
            <person name="Rohde M."/>
            <person name="Galperin M.Y."/>
            <person name="Jogler C."/>
        </authorList>
    </citation>
    <scope>NUCLEOTIDE SEQUENCE [LARGE SCALE GENOMIC DNA]</scope>
    <source>
        <strain evidence="3 4">V22</strain>
    </source>
</reference>
<name>A0A517TAU9_9PLAN</name>
<dbReference type="KEGG" id="chya:V22_27520"/>
<feature type="compositionally biased region" description="Low complexity" evidence="1">
    <location>
        <begin position="49"/>
        <end position="59"/>
    </location>
</feature>
<dbReference type="InterPro" id="IPR002372">
    <property type="entry name" value="PQQ_rpt_dom"/>
</dbReference>
<evidence type="ECO:0000256" key="1">
    <source>
        <dbReference type="SAM" id="MobiDB-lite"/>
    </source>
</evidence>
<dbReference type="InterPro" id="IPR015943">
    <property type="entry name" value="WD40/YVTN_repeat-like_dom_sf"/>
</dbReference>
<gene>
    <name evidence="3" type="ORF">V22_27520</name>
</gene>
<dbReference type="SMART" id="SM00564">
    <property type="entry name" value="PQQ"/>
    <property type="match status" value="3"/>
</dbReference>
<protein>
    <submittedName>
        <fullName evidence="3">Outer membrane biogenesis protein BamB</fullName>
    </submittedName>
</protein>
<accession>A0A517TAU9</accession>
<feature type="region of interest" description="Disordered" evidence="1">
    <location>
        <begin position="49"/>
        <end position="71"/>
    </location>
</feature>
<feature type="domain" description="Pyrrolo-quinoline quinone repeat" evidence="2">
    <location>
        <begin position="400"/>
        <end position="458"/>
    </location>
</feature>
<evidence type="ECO:0000313" key="3">
    <source>
        <dbReference type="EMBL" id="QDT65498.1"/>
    </source>
</evidence>
<dbReference type="Proteomes" id="UP000319976">
    <property type="component" value="Chromosome"/>
</dbReference>
<dbReference type="OrthoDB" id="244732at2"/>
<dbReference type="RefSeq" id="WP_145263552.1">
    <property type="nucleotide sequence ID" value="NZ_CP036316.1"/>
</dbReference>
<dbReference type="AlphaFoldDB" id="A0A517TAU9"/>
<dbReference type="InterPro" id="IPR018391">
    <property type="entry name" value="PQQ_b-propeller_rpt"/>
</dbReference>
<keyword evidence="4" id="KW-1185">Reference proteome</keyword>
<dbReference type="InterPro" id="IPR011047">
    <property type="entry name" value="Quinoprotein_ADH-like_sf"/>
</dbReference>
<organism evidence="3 4">
    <name type="scientific">Calycomorphotria hydatis</name>
    <dbReference type="NCBI Taxonomy" id="2528027"/>
    <lineage>
        <taxon>Bacteria</taxon>
        <taxon>Pseudomonadati</taxon>
        <taxon>Planctomycetota</taxon>
        <taxon>Planctomycetia</taxon>
        <taxon>Planctomycetales</taxon>
        <taxon>Planctomycetaceae</taxon>
        <taxon>Calycomorphotria</taxon>
    </lineage>
</organism>
<dbReference type="EMBL" id="CP036316">
    <property type="protein sequence ID" value="QDT65498.1"/>
    <property type="molecule type" value="Genomic_DNA"/>
</dbReference>
<evidence type="ECO:0000313" key="4">
    <source>
        <dbReference type="Proteomes" id="UP000319976"/>
    </source>
</evidence>
<dbReference type="PANTHER" id="PTHR34512:SF30">
    <property type="entry name" value="OUTER MEMBRANE PROTEIN ASSEMBLY FACTOR BAMB"/>
    <property type="match status" value="1"/>
</dbReference>